<proteinExistence type="inferred from homology"/>
<dbReference type="Proteomes" id="UP001430848">
    <property type="component" value="Unassembled WGS sequence"/>
</dbReference>
<evidence type="ECO:0000256" key="3">
    <source>
        <dbReference type="ARBA" id="ARBA00022617"/>
    </source>
</evidence>
<dbReference type="PRINTS" id="PR00463">
    <property type="entry name" value="EP450I"/>
</dbReference>
<name>A0ABR1NLP1_DIAER</name>
<dbReference type="Gene3D" id="1.10.630.10">
    <property type="entry name" value="Cytochrome P450"/>
    <property type="match status" value="1"/>
</dbReference>
<dbReference type="SUPFAM" id="SSF48264">
    <property type="entry name" value="Cytochrome P450"/>
    <property type="match status" value="1"/>
</dbReference>
<keyword evidence="10" id="KW-1185">Reference proteome</keyword>
<comment type="similarity">
    <text evidence="8">Belongs to the cytochrome P450 family.</text>
</comment>
<dbReference type="Pfam" id="PF00067">
    <property type="entry name" value="p450"/>
    <property type="match status" value="1"/>
</dbReference>
<dbReference type="InterPro" id="IPR001128">
    <property type="entry name" value="Cyt_P450"/>
</dbReference>
<evidence type="ECO:0000256" key="8">
    <source>
        <dbReference type="RuleBase" id="RU000461"/>
    </source>
</evidence>
<dbReference type="PANTHER" id="PTHR24305">
    <property type="entry name" value="CYTOCHROME P450"/>
    <property type="match status" value="1"/>
</dbReference>
<dbReference type="InterPro" id="IPR050121">
    <property type="entry name" value="Cytochrome_P450_monoxygenase"/>
</dbReference>
<protein>
    <recommendedName>
        <fullName evidence="11">Cytochrome P450</fullName>
    </recommendedName>
</protein>
<dbReference type="PRINTS" id="PR00385">
    <property type="entry name" value="P450"/>
</dbReference>
<evidence type="ECO:0000256" key="1">
    <source>
        <dbReference type="ARBA" id="ARBA00001971"/>
    </source>
</evidence>
<sequence length="314" mass="35210">MAGKNGAWGSVFQLEKRTTNLTFDIICRAALDVRLHEQTRASDSSLKSALLDQLRLMGMVSNPAQALTMREFLLPQIQRKLESTSENTQKKTIVDLAIKHVGTDEPNASKKQPSAEFVDRLVANLKIFLFADHDTTASTICFMTKLLQDNPSCLEKVRAEHDAVLGPEVDKAAEVLTASPHLLQSLPYTLAVIKETLRIYPLAATVREPPPGFYLTGTNSSVRYPMEGFGLWLSAPGVQRHPQYWKRPNDFLPERWMSTDAALYPAANSWVPFSLGPRICIGMELALVELKLVLVLTARTFDIEEAWSEWDKQR</sequence>
<evidence type="ECO:0000256" key="6">
    <source>
        <dbReference type="ARBA" id="ARBA00023004"/>
    </source>
</evidence>
<comment type="pathway">
    <text evidence="2">Secondary metabolite biosynthesis.</text>
</comment>
<accession>A0ABR1NLP1</accession>
<keyword evidence="3 8" id="KW-0349">Heme</keyword>
<dbReference type="InterPro" id="IPR036396">
    <property type="entry name" value="Cyt_P450_sf"/>
</dbReference>
<evidence type="ECO:0008006" key="11">
    <source>
        <dbReference type="Google" id="ProtNLM"/>
    </source>
</evidence>
<comment type="caution">
    <text evidence="9">The sequence shown here is derived from an EMBL/GenBank/DDBJ whole genome shotgun (WGS) entry which is preliminary data.</text>
</comment>
<evidence type="ECO:0000256" key="7">
    <source>
        <dbReference type="ARBA" id="ARBA00023033"/>
    </source>
</evidence>
<evidence type="ECO:0000256" key="5">
    <source>
        <dbReference type="ARBA" id="ARBA00023002"/>
    </source>
</evidence>
<evidence type="ECO:0000256" key="4">
    <source>
        <dbReference type="ARBA" id="ARBA00022723"/>
    </source>
</evidence>
<dbReference type="PANTHER" id="PTHR24305:SF107">
    <property type="entry name" value="P450, PUTATIVE (EUROFUNG)-RELATED"/>
    <property type="match status" value="1"/>
</dbReference>
<organism evidence="9 10">
    <name type="scientific">Diaporthe eres</name>
    <name type="common">Phomopsis oblonga</name>
    <dbReference type="NCBI Taxonomy" id="83184"/>
    <lineage>
        <taxon>Eukaryota</taxon>
        <taxon>Fungi</taxon>
        <taxon>Dikarya</taxon>
        <taxon>Ascomycota</taxon>
        <taxon>Pezizomycotina</taxon>
        <taxon>Sordariomycetes</taxon>
        <taxon>Sordariomycetidae</taxon>
        <taxon>Diaporthales</taxon>
        <taxon>Diaporthaceae</taxon>
        <taxon>Diaporthe</taxon>
        <taxon>Diaporthe eres species complex</taxon>
    </lineage>
</organism>
<reference evidence="9 10" key="1">
    <citation type="submission" date="2024-02" db="EMBL/GenBank/DDBJ databases">
        <title>De novo assembly and annotation of 12 fungi associated with fruit tree decline syndrome in Ontario, Canada.</title>
        <authorList>
            <person name="Sulman M."/>
            <person name="Ellouze W."/>
            <person name="Ilyukhin E."/>
        </authorList>
    </citation>
    <scope>NUCLEOTIDE SEQUENCE [LARGE SCALE GENOMIC DNA]</scope>
    <source>
        <strain evidence="9 10">M169</strain>
    </source>
</reference>
<keyword evidence="4 8" id="KW-0479">Metal-binding</keyword>
<keyword evidence="6 8" id="KW-0408">Iron</keyword>
<comment type="cofactor">
    <cofactor evidence="1">
        <name>heme</name>
        <dbReference type="ChEBI" id="CHEBI:30413"/>
    </cofactor>
</comment>
<dbReference type="EMBL" id="JAKNSF020000238">
    <property type="protein sequence ID" value="KAK7705470.1"/>
    <property type="molecule type" value="Genomic_DNA"/>
</dbReference>
<gene>
    <name evidence="9" type="ORF">SLS63_014124</name>
</gene>
<evidence type="ECO:0000313" key="9">
    <source>
        <dbReference type="EMBL" id="KAK7705470.1"/>
    </source>
</evidence>
<keyword evidence="7 8" id="KW-0503">Monooxygenase</keyword>
<evidence type="ECO:0000313" key="10">
    <source>
        <dbReference type="Proteomes" id="UP001430848"/>
    </source>
</evidence>
<dbReference type="InterPro" id="IPR017972">
    <property type="entry name" value="Cyt_P450_CS"/>
</dbReference>
<dbReference type="PROSITE" id="PS00086">
    <property type="entry name" value="CYTOCHROME_P450"/>
    <property type="match status" value="1"/>
</dbReference>
<dbReference type="InterPro" id="IPR002401">
    <property type="entry name" value="Cyt_P450_E_grp-I"/>
</dbReference>
<keyword evidence="5 8" id="KW-0560">Oxidoreductase</keyword>
<evidence type="ECO:0000256" key="2">
    <source>
        <dbReference type="ARBA" id="ARBA00005179"/>
    </source>
</evidence>